<dbReference type="PROSITE" id="PS51257">
    <property type="entry name" value="PROKAR_LIPOPROTEIN"/>
    <property type="match status" value="1"/>
</dbReference>
<dbReference type="Proteomes" id="UP000818603">
    <property type="component" value="Unassembled WGS sequence"/>
</dbReference>
<proteinExistence type="predicted"/>
<sequence>MIKTFHRASARCLFVFFGLTLTLGACGGENSEGAGGQDGARLEVPWASVAAEAVMASEAQAAILREQGVTDDLLADADMPVLVPGDEQMLGRLEINAKSHLYVAYMRMPDYVLTVTGIRLAQPRETQAYEQSGNVGERRFYRWGSFYTVRVDCEIADAEPGECDLRQRVDDVIGNLILINPPS</sequence>
<feature type="chain" id="PRO_5035197142" description="Lipoprotein" evidence="1">
    <location>
        <begin position="28"/>
        <end position="183"/>
    </location>
</feature>
<dbReference type="AlphaFoldDB" id="A0A8J3A1Y0"/>
<dbReference type="RefSeq" id="WP_155139563.1">
    <property type="nucleotide sequence ID" value="NZ_BMGZ01000002.1"/>
</dbReference>
<evidence type="ECO:0000313" key="3">
    <source>
        <dbReference type="EMBL" id="NHK27951.1"/>
    </source>
</evidence>
<name>A0A8J3A1Y0_9PROT</name>
<protein>
    <recommendedName>
        <fullName evidence="6">Lipoprotein</fullName>
    </recommendedName>
</protein>
<evidence type="ECO:0000313" key="5">
    <source>
        <dbReference type="Proteomes" id="UP000818603"/>
    </source>
</evidence>
<comment type="caution">
    <text evidence="2">The sequence shown here is derived from an EMBL/GenBank/DDBJ whole genome shotgun (WGS) entry which is preliminary data.</text>
</comment>
<keyword evidence="5" id="KW-1185">Reference proteome</keyword>
<dbReference type="Proteomes" id="UP000621856">
    <property type="component" value="Unassembled WGS sequence"/>
</dbReference>
<accession>A0A8J3A1Y0</accession>
<evidence type="ECO:0008006" key="6">
    <source>
        <dbReference type="Google" id="ProtNLM"/>
    </source>
</evidence>
<gene>
    <name evidence="3" type="ORF">FF098_008555</name>
    <name evidence="2" type="ORF">GCM10011355_17230</name>
</gene>
<reference evidence="2" key="3">
    <citation type="submission" date="2020-09" db="EMBL/GenBank/DDBJ databases">
        <authorList>
            <person name="Sun Q."/>
            <person name="Zhou Y."/>
        </authorList>
    </citation>
    <scope>NUCLEOTIDE SEQUENCE</scope>
    <source>
        <strain evidence="2">CGMCC 1.14984</strain>
    </source>
</reference>
<evidence type="ECO:0000256" key="1">
    <source>
        <dbReference type="SAM" id="SignalP"/>
    </source>
</evidence>
<evidence type="ECO:0000313" key="4">
    <source>
        <dbReference type="Proteomes" id="UP000621856"/>
    </source>
</evidence>
<reference evidence="2" key="1">
    <citation type="journal article" date="2014" name="Int. J. Syst. Evol. Microbiol.">
        <title>Complete genome sequence of Corynebacterium casei LMG S-19264T (=DSM 44701T), isolated from a smear-ripened cheese.</title>
        <authorList>
            <consortium name="US DOE Joint Genome Institute (JGI-PGF)"/>
            <person name="Walter F."/>
            <person name="Albersmeier A."/>
            <person name="Kalinowski J."/>
            <person name="Ruckert C."/>
        </authorList>
    </citation>
    <scope>NUCLEOTIDE SEQUENCE</scope>
    <source>
        <strain evidence="2">CGMCC 1.14984</strain>
    </source>
</reference>
<reference evidence="3 5" key="2">
    <citation type="submission" date="2020-02" db="EMBL/GenBank/DDBJ databases">
        <title>Genome sequence of Parvularcula flava strain NH6-79.</title>
        <authorList>
            <person name="Abdul Karim M.H."/>
            <person name="Lam M.Q."/>
            <person name="Chen S.J."/>
            <person name="Yahya A."/>
            <person name="Shahir S."/>
            <person name="Shamsir M.S."/>
            <person name="Chong C.S."/>
        </authorList>
    </citation>
    <scope>NUCLEOTIDE SEQUENCE [LARGE SCALE GENOMIC DNA]</scope>
    <source>
        <strain evidence="3 5">NH6-79</strain>
    </source>
</reference>
<dbReference type="EMBL" id="BMGZ01000002">
    <property type="protein sequence ID" value="GGH97023.1"/>
    <property type="molecule type" value="Genomic_DNA"/>
</dbReference>
<keyword evidence="1" id="KW-0732">Signal</keyword>
<dbReference type="EMBL" id="VCJR02000002">
    <property type="protein sequence ID" value="NHK27951.1"/>
    <property type="molecule type" value="Genomic_DNA"/>
</dbReference>
<evidence type="ECO:0000313" key="2">
    <source>
        <dbReference type="EMBL" id="GGH97023.1"/>
    </source>
</evidence>
<organism evidence="2 4">
    <name type="scientific">Aquisalinus luteolus</name>
    <dbReference type="NCBI Taxonomy" id="1566827"/>
    <lineage>
        <taxon>Bacteria</taxon>
        <taxon>Pseudomonadati</taxon>
        <taxon>Pseudomonadota</taxon>
        <taxon>Alphaproteobacteria</taxon>
        <taxon>Parvularculales</taxon>
        <taxon>Parvularculaceae</taxon>
        <taxon>Aquisalinus</taxon>
    </lineage>
</organism>
<feature type="signal peptide" evidence="1">
    <location>
        <begin position="1"/>
        <end position="27"/>
    </location>
</feature>